<evidence type="ECO:0000256" key="1">
    <source>
        <dbReference type="SAM" id="SignalP"/>
    </source>
</evidence>
<feature type="chain" id="PRO_5046183311" description="TIGR02301 family protein" evidence="1">
    <location>
        <begin position="22"/>
        <end position="114"/>
    </location>
</feature>
<proteinExistence type="predicted"/>
<accession>A0ABM7XXG1</accession>
<evidence type="ECO:0000313" key="2">
    <source>
        <dbReference type="EMBL" id="BDG70173.1"/>
    </source>
</evidence>
<keyword evidence="1" id="KW-0732">Signal</keyword>
<dbReference type="EMBL" id="AP025637">
    <property type="protein sequence ID" value="BDG70173.1"/>
    <property type="molecule type" value="Genomic_DNA"/>
</dbReference>
<evidence type="ECO:0008006" key="4">
    <source>
        <dbReference type="Google" id="ProtNLM"/>
    </source>
</evidence>
<protein>
    <recommendedName>
        <fullName evidence="4">TIGR02301 family protein</fullName>
    </recommendedName>
</protein>
<sequence length="114" mass="12209">MQMRLPGLAMLAALLAGPAAAQTPVTVEGLDRGLVNMGLMAGHAFQCLPEADRPAAQQALLAFNSILIAQMGANAAFRFSSSFGAGSSHDVDRQFCERSLADWRKLLQDHNLNR</sequence>
<reference evidence="2 3" key="1">
    <citation type="journal article" date="2016" name="Microbes Environ.">
        <title>Phylogenetically diverse aerobic anoxygenic phototrophic bacteria isolated from epilithic biofilms in Tama river, Japan.</title>
        <authorList>
            <person name="Hirose S."/>
            <person name="Matsuura K."/>
            <person name="Haruta S."/>
        </authorList>
    </citation>
    <scope>NUCLEOTIDE SEQUENCE [LARGE SCALE GENOMIC DNA]</scope>
    <source>
        <strain evidence="2 3">S08</strain>
    </source>
</reference>
<name>A0ABM7XXG1_9PROT</name>
<gene>
    <name evidence="2" type="ORF">Rmf_01020</name>
</gene>
<organism evidence="2 3">
    <name type="scientific">Roseomonas fluvialis</name>
    <dbReference type="NCBI Taxonomy" id="1750527"/>
    <lineage>
        <taxon>Bacteria</taxon>
        <taxon>Pseudomonadati</taxon>
        <taxon>Pseudomonadota</taxon>
        <taxon>Alphaproteobacteria</taxon>
        <taxon>Acetobacterales</taxon>
        <taxon>Roseomonadaceae</taxon>
        <taxon>Roseomonas</taxon>
    </lineage>
</organism>
<keyword evidence="3" id="KW-1185">Reference proteome</keyword>
<feature type="signal peptide" evidence="1">
    <location>
        <begin position="1"/>
        <end position="21"/>
    </location>
</feature>
<evidence type="ECO:0000313" key="3">
    <source>
        <dbReference type="Proteomes" id="UP000831327"/>
    </source>
</evidence>
<dbReference type="Proteomes" id="UP000831327">
    <property type="component" value="Chromosome"/>
</dbReference>